<evidence type="ECO:0000313" key="2">
    <source>
        <dbReference type="EMBL" id="AVZ77250.1"/>
    </source>
</evidence>
<accession>A0A2R4TDQ9</accession>
<organism evidence="2 3">
    <name type="scientific">Streptomyces lunaelactis</name>
    <dbReference type="NCBI Taxonomy" id="1535768"/>
    <lineage>
        <taxon>Bacteria</taxon>
        <taxon>Bacillati</taxon>
        <taxon>Actinomycetota</taxon>
        <taxon>Actinomycetes</taxon>
        <taxon>Kitasatosporales</taxon>
        <taxon>Streptomycetaceae</taxon>
        <taxon>Streptomyces</taxon>
    </lineage>
</organism>
<gene>
    <name evidence="2" type="ORF">SLUN_05215</name>
</gene>
<sequence length="159" mass="16978">MHGAPEGPYEASPPWFDIRLTFADGARIDVLAVVTDGRIAIEDMRADPPLPLAGFAVLADRIEDPLGDACRVLVEDHMAGEPAPAAEVPLPGRRRARTVTPRGGAGRRIAAAAYRAAQQEGSDPVLAVMGATGRSRRRALRLIAGARDDGLLAPRHHRR</sequence>
<evidence type="ECO:0000313" key="3">
    <source>
        <dbReference type="Proteomes" id="UP000244201"/>
    </source>
</evidence>
<dbReference type="OrthoDB" id="4333893at2"/>
<dbReference type="AlphaFoldDB" id="A0A2R4TDQ9"/>
<keyword evidence="3" id="KW-1185">Reference proteome</keyword>
<evidence type="ECO:0000256" key="1">
    <source>
        <dbReference type="SAM" id="MobiDB-lite"/>
    </source>
</evidence>
<dbReference type="KEGG" id="slk:SLUN_05215"/>
<dbReference type="EMBL" id="CP026304">
    <property type="protein sequence ID" value="AVZ77250.1"/>
    <property type="molecule type" value="Genomic_DNA"/>
</dbReference>
<reference evidence="2 3" key="1">
    <citation type="submission" date="2018-01" db="EMBL/GenBank/DDBJ databases">
        <title>Complete genome sequence of Streptomyces lunaelactis MM109T, a Ferroverdin A producer isolated from cave moonmilk deposits.</title>
        <authorList>
            <person name="Naome A."/>
            <person name="Martinet L."/>
            <person name="Maciejewska M."/>
            <person name="Anderssen S."/>
            <person name="Adam D."/>
            <person name="Tenconi E."/>
            <person name="Deflandre B."/>
            <person name="Arguelles-Arias A."/>
            <person name="Calusinska M."/>
            <person name="Copieters W."/>
            <person name="Karim L."/>
            <person name="Hanikenne M."/>
            <person name="Baurain D."/>
            <person name="van Wezel G."/>
            <person name="Smargiasso N."/>
            <person name="de Pauw E."/>
            <person name="Delfosse P."/>
            <person name="Rigali S."/>
        </authorList>
    </citation>
    <scope>NUCLEOTIDE SEQUENCE [LARGE SCALE GENOMIC DNA]</scope>
    <source>
        <strain evidence="2 3">MM109</strain>
    </source>
</reference>
<feature type="region of interest" description="Disordered" evidence="1">
    <location>
        <begin position="83"/>
        <end position="103"/>
    </location>
</feature>
<protein>
    <submittedName>
        <fullName evidence="2">Uncharacterized protein</fullName>
    </submittedName>
</protein>
<dbReference type="InterPro" id="IPR046186">
    <property type="entry name" value="DUF6214"/>
</dbReference>
<proteinExistence type="predicted"/>
<dbReference type="Proteomes" id="UP000244201">
    <property type="component" value="Chromosome"/>
</dbReference>
<name>A0A2R4TDQ9_9ACTN</name>
<dbReference type="Pfam" id="PF19720">
    <property type="entry name" value="DUF6214"/>
    <property type="match status" value="1"/>
</dbReference>